<comment type="caution">
    <text evidence="3">The sequence shown here is derived from an EMBL/GenBank/DDBJ whole genome shotgun (WGS) entry which is preliminary data.</text>
</comment>
<accession>A0A8J7M5T3</accession>
<dbReference type="PROSITE" id="PS51257">
    <property type="entry name" value="PROKAR_LIPOPROTEIN"/>
    <property type="match status" value="1"/>
</dbReference>
<organism evidence="3 4">
    <name type="scientific">Thermohalobaculum xanthum</name>
    <dbReference type="NCBI Taxonomy" id="2753746"/>
    <lineage>
        <taxon>Bacteria</taxon>
        <taxon>Pseudomonadati</taxon>
        <taxon>Pseudomonadota</taxon>
        <taxon>Alphaproteobacteria</taxon>
        <taxon>Rhodobacterales</taxon>
        <taxon>Paracoccaceae</taxon>
        <taxon>Thermohalobaculum</taxon>
    </lineage>
</organism>
<dbReference type="RefSeq" id="WP_200608921.1">
    <property type="nucleotide sequence ID" value="NZ_JAEHHL010000003.1"/>
</dbReference>
<evidence type="ECO:0000256" key="2">
    <source>
        <dbReference type="SAM" id="SignalP"/>
    </source>
</evidence>
<name>A0A8J7M5T3_9RHOB</name>
<sequence>MLTPAKALLGLALAAAASACTALPFSAGFTDEGSEFGDALPAAAEDLIAGQASDADVLDALGPPAAVTALPHGYAFLYESGRLSSKSVGGSVYSLRAGYSWSDARFAIGAFVFDAEGTLVGRAVERSDDGTGSGFAIGTQKSKAAEQLLYTLPAAQHYWGRQMLRPIPRTLNQASNPDSGESGLERRGTTTKVGQRSLESGYLTALALLELLKTQTGN</sequence>
<dbReference type="Proteomes" id="UP000655420">
    <property type="component" value="Unassembled WGS sequence"/>
</dbReference>
<feature type="chain" id="PRO_5035296625" description="Twin-arginine translocation pathway signal protein" evidence="2">
    <location>
        <begin position="23"/>
        <end position="218"/>
    </location>
</feature>
<feature type="signal peptide" evidence="2">
    <location>
        <begin position="1"/>
        <end position="22"/>
    </location>
</feature>
<gene>
    <name evidence="3" type="ORF">H0I76_07555</name>
</gene>
<dbReference type="AlphaFoldDB" id="A0A8J7M5T3"/>
<evidence type="ECO:0000256" key="1">
    <source>
        <dbReference type="SAM" id="MobiDB-lite"/>
    </source>
</evidence>
<proteinExistence type="predicted"/>
<feature type="region of interest" description="Disordered" evidence="1">
    <location>
        <begin position="170"/>
        <end position="193"/>
    </location>
</feature>
<reference evidence="3" key="1">
    <citation type="submission" date="2020-12" db="EMBL/GenBank/DDBJ databases">
        <title>Bacterial taxonomy.</title>
        <authorList>
            <person name="Pan X."/>
        </authorList>
    </citation>
    <scope>NUCLEOTIDE SEQUENCE</scope>
    <source>
        <strain evidence="3">M0105</strain>
    </source>
</reference>
<keyword evidence="2" id="KW-0732">Signal</keyword>
<feature type="compositionally biased region" description="Polar residues" evidence="1">
    <location>
        <begin position="170"/>
        <end position="179"/>
    </location>
</feature>
<keyword evidence="4" id="KW-1185">Reference proteome</keyword>
<protein>
    <recommendedName>
        <fullName evidence="5">Twin-arginine translocation pathway signal protein</fullName>
    </recommendedName>
</protein>
<dbReference type="EMBL" id="JAEHHL010000003">
    <property type="protein sequence ID" value="MBK0399041.1"/>
    <property type="molecule type" value="Genomic_DNA"/>
</dbReference>
<evidence type="ECO:0000313" key="3">
    <source>
        <dbReference type="EMBL" id="MBK0399041.1"/>
    </source>
</evidence>
<evidence type="ECO:0000313" key="4">
    <source>
        <dbReference type="Proteomes" id="UP000655420"/>
    </source>
</evidence>
<evidence type="ECO:0008006" key="5">
    <source>
        <dbReference type="Google" id="ProtNLM"/>
    </source>
</evidence>